<proteinExistence type="predicted"/>
<name>A0A5N6KXB5_9ROSI</name>
<protein>
    <recommendedName>
        <fullName evidence="3">JmjC domain-containing protein</fullName>
    </recommendedName>
</protein>
<evidence type="ECO:0000313" key="1">
    <source>
        <dbReference type="EMBL" id="KAB8356506.1"/>
    </source>
</evidence>
<keyword evidence="2" id="KW-1185">Reference proteome</keyword>
<dbReference type="Proteomes" id="UP000327013">
    <property type="component" value="Unassembled WGS sequence"/>
</dbReference>
<gene>
    <name evidence="1" type="ORF">FH972_024089</name>
</gene>
<dbReference type="EMBL" id="VIBQ01000016">
    <property type="protein sequence ID" value="KAB8356506.1"/>
    <property type="molecule type" value="Genomic_DNA"/>
</dbReference>
<accession>A0A5N6KXB5</accession>
<comment type="caution">
    <text evidence="1">The sequence shown here is derived from an EMBL/GenBank/DDBJ whole genome shotgun (WGS) entry which is preliminary data.</text>
</comment>
<sequence>MTENEADTASSSISSKSKFARSRANYARVSAIFDGLESIGKLEPPPIAKADLQTFATKKRRKGCTSTRDEARHVETQTSIQDYLDKMMCRILDHCSKPGTLIGLVELRESRGLPKNELLEKMLEIQMRASPADLILVSDAPGDSMPNFADKVLQGFFPIMSTSGGTQSTAYTLKDFFSDLEMLSEHHSGSVFDASTMLPNWKGATRVTTVREMREAFGPEPPVHSKNFLDISNNTGQTFTPRAVSRHSLLHLIRVRALETFGKTDMPVVRDDEFFLASTVHSVSPYHTDRAGKCVWIQILEGSKEWYTIKGNDVQIRHAFSSPSRGIDADCTVHAVRTTKPTLTVGGHFYTAETFHLSLDVFSRQLSGEYDSNEDISARDWLDVTKVVENLHDNTIFSARQRLSITNSLRAFAQKSKEQIQASGKTAQGNTNLQRFVAVAEAWIKEYTA</sequence>
<dbReference type="Gene3D" id="2.60.120.650">
    <property type="entry name" value="Cupin"/>
    <property type="match status" value="1"/>
</dbReference>
<organism evidence="1 2">
    <name type="scientific">Carpinus fangiana</name>
    <dbReference type="NCBI Taxonomy" id="176857"/>
    <lineage>
        <taxon>Eukaryota</taxon>
        <taxon>Viridiplantae</taxon>
        <taxon>Streptophyta</taxon>
        <taxon>Embryophyta</taxon>
        <taxon>Tracheophyta</taxon>
        <taxon>Spermatophyta</taxon>
        <taxon>Magnoliopsida</taxon>
        <taxon>eudicotyledons</taxon>
        <taxon>Gunneridae</taxon>
        <taxon>Pentapetalae</taxon>
        <taxon>rosids</taxon>
        <taxon>fabids</taxon>
        <taxon>Fagales</taxon>
        <taxon>Betulaceae</taxon>
        <taxon>Carpinus</taxon>
    </lineage>
</organism>
<dbReference type="SUPFAM" id="SSF51197">
    <property type="entry name" value="Clavaminate synthase-like"/>
    <property type="match status" value="1"/>
</dbReference>
<dbReference type="AlphaFoldDB" id="A0A5N6KXB5"/>
<reference evidence="1 2" key="1">
    <citation type="submission" date="2019-06" db="EMBL/GenBank/DDBJ databases">
        <title>A chromosomal-level reference genome of Carpinus fangiana (Coryloideae, Betulaceae).</title>
        <authorList>
            <person name="Yang X."/>
            <person name="Wang Z."/>
            <person name="Zhang L."/>
            <person name="Hao G."/>
            <person name="Liu J."/>
            <person name="Yang Y."/>
        </authorList>
    </citation>
    <scope>NUCLEOTIDE SEQUENCE [LARGE SCALE GENOMIC DNA]</scope>
    <source>
        <strain evidence="1">Cfa_2016G</strain>
        <tissue evidence="1">Leaf</tissue>
    </source>
</reference>
<evidence type="ECO:0000313" key="2">
    <source>
        <dbReference type="Proteomes" id="UP000327013"/>
    </source>
</evidence>
<evidence type="ECO:0008006" key="3">
    <source>
        <dbReference type="Google" id="ProtNLM"/>
    </source>
</evidence>